<evidence type="ECO:0000256" key="1">
    <source>
        <dbReference type="SAM" id="Coils"/>
    </source>
</evidence>
<protein>
    <submittedName>
        <fullName evidence="2">Uncharacterized protein</fullName>
    </submittedName>
</protein>
<feature type="coiled-coil region" evidence="1">
    <location>
        <begin position="141"/>
        <end position="168"/>
    </location>
</feature>
<dbReference type="EMBL" id="MNAD01001116">
    <property type="protein sequence ID" value="OJT07826.1"/>
    <property type="molecule type" value="Genomic_DNA"/>
</dbReference>
<accession>A0A1M2VJT8</accession>
<organism evidence="2 3">
    <name type="scientific">Trametes pubescens</name>
    <name type="common">White-rot fungus</name>
    <dbReference type="NCBI Taxonomy" id="154538"/>
    <lineage>
        <taxon>Eukaryota</taxon>
        <taxon>Fungi</taxon>
        <taxon>Dikarya</taxon>
        <taxon>Basidiomycota</taxon>
        <taxon>Agaricomycotina</taxon>
        <taxon>Agaricomycetes</taxon>
        <taxon>Polyporales</taxon>
        <taxon>Polyporaceae</taxon>
        <taxon>Trametes</taxon>
    </lineage>
</organism>
<keyword evidence="1" id="KW-0175">Coiled coil</keyword>
<name>A0A1M2VJT8_TRAPU</name>
<reference evidence="2 3" key="1">
    <citation type="submission" date="2016-10" db="EMBL/GenBank/DDBJ databases">
        <title>Genome sequence of the basidiomycete white-rot fungus Trametes pubescens.</title>
        <authorList>
            <person name="Makela M.R."/>
            <person name="Granchi Z."/>
            <person name="Peng M."/>
            <person name="De Vries R.P."/>
            <person name="Grigoriev I."/>
            <person name="Riley R."/>
            <person name="Hilden K."/>
        </authorList>
    </citation>
    <scope>NUCLEOTIDE SEQUENCE [LARGE SCALE GENOMIC DNA]</scope>
    <source>
        <strain evidence="2 3">FBCC735</strain>
    </source>
</reference>
<dbReference type="OrthoDB" id="2919381at2759"/>
<dbReference type="Proteomes" id="UP000184267">
    <property type="component" value="Unassembled WGS sequence"/>
</dbReference>
<proteinExistence type="predicted"/>
<evidence type="ECO:0000313" key="3">
    <source>
        <dbReference type="Proteomes" id="UP000184267"/>
    </source>
</evidence>
<keyword evidence="3" id="KW-1185">Reference proteome</keyword>
<sequence length="168" mass="18795">MVQGGFPHVYTLPYGAPLPYAVATHQSVPSSSSHQMVRYPPMLASLSRTGPVVPNPPPFLPLGMPLLMPILGLSWAPVPDHHLLVAHTAGCTCCTEFVQHYQAAINNTSFRDAMMFIQTRLQTQFWAYFEEHVRSREGESRNEHARQVEDLEQQLRAALAEGHALHEE</sequence>
<dbReference type="AlphaFoldDB" id="A0A1M2VJT8"/>
<comment type="caution">
    <text evidence="2">The sequence shown here is derived from an EMBL/GenBank/DDBJ whole genome shotgun (WGS) entry which is preliminary data.</text>
</comment>
<evidence type="ECO:0000313" key="2">
    <source>
        <dbReference type="EMBL" id="OJT07826.1"/>
    </source>
</evidence>
<gene>
    <name evidence="2" type="ORF">TRAPUB_1280</name>
</gene>